<keyword evidence="3 6" id="KW-0812">Transmembrane</keyword>
<dbReference type="Pfam" id="PF10271">
    <property type="entry name" value="Tmp39"/>
    <property type="match status" value="1"/>
</dbReference>
<evidence type="ECO:0000313" key="7">
    <source>
        <dbReference type="EMBL" id="CAH2207593.1"/>
    </source>
</evidence>
<feature type="non-terminal residue" evidence="7">
    <location>
        <position position="1"/>
    </location>
</feature>
<evidence type="ECO:0000256" key="3">
    <source>
        <dbReference type="ARBA" id="ARBA00022692"/>
    </source>
</evidence>
<comment type="subcellular location">
    <subcellularLocation>
        <location evidence="1">Membrane</location>
        <topology evidence="1">Multi-pass membrane protein</topology>
    </subcellularLocation>
</comment>
<proteinExistence type="inferred from homology"/>
<name>A0A8S4QCN2_9NEOP</name>
<dbReference type="GO" id="GO:0016020">
    <property type="term" value="C:membrane"/>
    <property type="evidence" value="ECO:0007669"/>
    <property type="project" value="UniProtKB-SubCell"/>
</dbReference>
<comment type="caution">
    <text evidence="7">The sequence shown here is derived from an EMBL/GenBank/DDBJ whole genome shotgun (WGS) entry which is preliminary data.</text>
</comment>
<feature type="transmembrane region" description="Helical" evidence="6">
    <location>
        <begin position="86"/>
        <end position="105"/>
    </location>
</feature>
<dbReference type="EMBL" id="CAKXAJ010000695">
    <property type="protein sequence ID" value="CAH2207593.1"/>
    <property type="molecule type" value="Genomic_DNA"/>
</dbReference>
<evidence type="ECO:0000256" key="2">
    <source>
        <dbReference type="ARBA" id="ARBA00010737"/>
    </source>
</evidence>
<keyword evidence="4 6" id="KW-1133">Transmembrane helix</keyword>
<organism evidence="7 8">
    <name type="scientific">Pararge aegeria aegeria</name>
    <dbReference type="NCBI Taxonomy" id="348720"/>
    <lineage>
        <taxon>Eukaryota</taxon>
        <taxon>Metazoa</taxon>
        <taxon>Ecdysozoa</taxon>
        <taxon>Arthropoda</taxon>
        <taxon>Hexapoda</taxon>
        <taxon>Insecta</taxon>
        <taxon>Pterygota</taxon>
        <taxon>Neoptera</taxon>
        <taxon>Endopterygota</taxon>
        <taxon>Lepidoptera</taxon>
        <taxon>Glossata</taxon>
        <taxon>Ditrysia</taxon>
        <taxon>Papilionoidea</taxon>
        <taxon>Nymphalidae</taxon>
        <taxon>Satyrinae</taxon>
        <taxon>Satyrini</taxon>
        <taxon>Parargina</taxon>
        <taxon>Pararge</taxon>
    </lineage>
</organism>
<evidence type="ECO:0000256" key="4">
    <source>
        <dbReference type="ARBA" id="ARBA00022989"/>
    </source>
</evidence>
<gene>
    <name evidence="7" type="primary">jg442</name>
    <name evidence="7" type="ORF">PAEG_LOCUS213</name>
</gene>
<comment type="similarity">
    <text evidence="2">Belongs to the TMEM39 family.</text>
</comment>
<feature type="transmembrane region" description="Helical" evidence="6">
    <location>
        <begin position="59"/>
        <end position="80"/>
    </location>
</feature>
<reference evidence="7" key="1">
    <citation type="submission" date="2022-03" db="EMBL/GenBank/DDBJ databases">
        <authorList>
            <person name="Lindestad O."/>
        </authorList>
    </citation>
    <scope>NUCLEOTIDE SEQUENCE</scope>
</reference>
<keyword evidence="5 6" id="KW-0472">Membrane</keyword>
<dbReference type="AlphaFoldDB" id="A0A8S4QCN2"/>
<evidence type="ECO:0000256" key="5">
    <source>
        <dbReference type="ARBA" id="ARBA00023136"/>
    </source>
</evidence>
<sequence length="128" mass="14832">LPPHTSDVGEWSDSKWWRSGDRVRVAGCVYEASAPLVCAHPTNVHHIRFYSVFNNPSKLLCLLLCLQLALVGMQLCLLFSSFAWHNFLAVLILLFANYYTLYKMLRDYLVAWRVYKAETLIQEKNYST</sequence>
<dbReference type="InterPro" id="IPR019397">
    <property type="entry name" value="Uncharacterised_TMEM39"/>
</dbReference>
<dbReference type="OrthoDB" id="438179at2759"/>
<evidence type="ECO:0000256" key="6">
    <source>
        <dbReference type="SAM" id="Phobius"/>
    </source>
</evidence>
<evidence type="ECO:0000313" key="8">
    <source>
        <dbReference type="Proteomes" id="UP000838756"/>
    </source>
</evidence>
<keyword evidence="8" id="KW-1185">Reference proteome</keyword>
<protein>
    <submittedName>
        <fullName evidence="7">Jg442 protein</fullName>
    </submittedName>
</protein>
<accession>A0A8S4QCN2</accession>
<evidence type="ECO:0000256" key="1">
    <source>
        <dbReference type="ARBA" id="ARBA00004141"/>
    </source>
</evidence>
<dbReference type="Proteomes" id="UP000838756">
    <property type="component" value="Unassembled WGS sequence"/>
</dbReference>
<dbReference type="PANTHER" id="PTHR12995">
    <property type="entry name" value="FI21814P1"/>
    <property type="match status" value="1"/>
</dbReference>
<dbReference type="PANTHER" id="PTHR12995:SF4">
    <property type="entry name" value="FI21814P1"/>
    <property type="match status" value="1"/>
</dbReference>